<dbReference type="NCBIfam" id="TIGR00367">
    <property type="entry name" value="calcium/sodium antiporter"/>
    <property type="match status" value="1"/>
</dbReference>
<accession>A0A1H0BUS2</accession>
<keyword evidence="8" id="KW-1185">Reference proteome</keyword>
<evidence type="ECO:0000313" key="7">
    <source>
        <dbReference type="EMBL" id="SDN49300.1"/>
    </source>
</evidence>
<gene>
    <name evidence="7" type="ORF">SAMN04488516_102296</name>
</gene>
<dbReference type="GO" id="GO:0005262">
    <property type="term" value="F:calcium channel activity"/>
    <property type="evidence" value="ECO:0007669"/>
    <property type="project" value="TreeGrafter"/>
</dbReference>
<keyword evidence="2 5" id="KW-0812">Transmembrane</keyword>
<comment type="subcellular location">
    <subcellularLocation>
        <location evidence="1">Membrane</location>
        <topology evidence="1">Multi-pass membrane protein</topology>
    </subcellularLocation>
</comment>
<feature type="transmembrane region" description="Helical" evidence="5">
    <location>
        <begin position="35"/>
        <end position="62"/>
    </location>
</feature>
<feature type="transmembrane region" description="Helical" evidence="5">
    <location>
        <begin position="199"/>
        <end position="223"/>
    </location>
</feature>
<feature type="transmembrane region" description="Helical" evidence="5">
    <location>
        <begin position="166"/>
        <end position="184"/>
    </location>
</feature>
<reference evidence="7 8" key="1">
    <citation type="submission" date="2016-10" db="EMBL/GenBank/DDBJ databases">
        <authorList>
            <person name="de Groot N.N."/>
        </authorList>
    </citation>
    <scope>NUCLEOTIDE SEQUENCE [LARGE SCALE GENOMIC DNA]</scope>
    <source>
        <strain evidence="7 8">DSM 15269</strain>
    </source>
</reference>
<dbReference type="GO" id="GO:0006874">
    <property type="term" value="P:intracellular calcium ion homeostasis"/>
    <property type="evidence" value="ECO:0007669"/>
    <property type="project" value="TreeGrafter"/>
</dbReference>
<dbReference type="GO" id="GO:0005886">
    <property type="term" value="C:plasma membrane"/>
    <property type="evidence" value="ECO:0007669"/>
    <property type="project" value="TreeGrafter"/>
</dbReference>
<evidence type="ECO:0000256" key="3">
    <source>
        <dbReference type="ARBA" id="ARBA00022989"/>
    </source>
</evidence>
<dbReference type="PANTHER" id="PTHR10846:SF8">
    <property type="entry name" value="INNER MEMBRANE PROTEIN YRBG"/>
    <property type="match status" value="1"/>
</dbReference>
<feature type="transmembrane region" description="Helical" evidence="5">
    <location>
        <begin position="258"/>
        <end position="278"/>
    </location>
</feature>
<feature type="transmembrane region" description="Helical" evidence="5">
    <location>
        <begin position="74"/>
        <end position="94"/>
    </location>
</feature>
<protein>
    <submittedName>
        <fullName evidence="7">Cation:H+ antiporter</fullName>
    </submittedName>
</protein>
<evidence type="ECO:0000313" key="8">
    <source>
        <dbReference type="Proteomes" id="UP000199602"/>
    </source>
</evidence>
<dbReference type="InterPro" id="IPR004837">
    <property type="entry name" value="NaCa_Exmemb"/>
</dbReference>
<dbReference type="OrthoDB" id="9794225at2"/>
<evidence type="ECO:0000259" key="6">
    <source>
        <dbReference type="Pfam" id="PF01699"/>
    </source>
</evidence>
<feature type="transmembrane region" description="Helical" evidence="5">
    <location>
        <begin position="230"/>
        <end position="252"/>
    </location>
</feature>
<dbReference type="Proteomes" id="UP000199602">
    <property type="component" value="Unassembled WGS sequence"/>
</dbReference>
<dbReference type="Pfam" id="PF01699">
    <property type="entry name" value="Na_Ca_ex"/>
    <property type="match status" value="2"/>
</dbReference>
<feature type="transmembrane region" description="Helical" evidence="5">
    <location>
        <begin position="101"/>
        <end position="120"/>
    </location>
</feature>
<keyword evidence="3 5" id="KW-1133">Transmembrane helix</keyword>
<name>A0A1H0BUS2_9BACT</name>
<dbReference type="GO" id="GO:0008273">
    <property type="term" value="F:calcium, potassium:sodium antiporter activity"/>
    <property type="evidence" value="ECO:0007669"/>
    <property type="project" value="TreeGrafter"/>
</dbReference>
<dbReference type="RefSeq" id="WP_092063684.1">
    <property type="nucleotide sequence ID" value="NZ_FNIN01000002.1"/>
</dbReference>
<dbReference type="AlphaFoldDB" id="A0A1H0BUS2"/>
<evidence type="ECO:0000256" key="1">
    <source>
        <dbReference type="ARBA" id="ARBA00004141"/>
    </source>
</evidence>
<evidence type="ECO:0000256" key="2">
    <source>
        <dbReference type="ARBA" id="ARBA00022692"/>
    </source>
</evidence>
<dbReference type="InterPro" id="IPR004481">
    <property type="entry name" value="K/Na/Ca-exchanger"/>
</dbReference>
<feature type="domain" description="Sodium/calcium exchanger membrane region" evidence="6">
    <location>
        <begin position="5"/>
        <end position="142"/>
    </location>
</feature>
<evidence type="ECO:0000256" key="4">
    <source>
        <dbReference type="ARBA" id="ARBA00023136"/>
    </source>
</evidence>
<organism evidence="7 8">
    <name type="scientific">Desulfonauticus submarinus</name>
    <dbReference type="NCBI Taxonomy" id="206665"/>
    <lineage>
        <taxon>Bacteria</taxon>
        <taxon>Pseudomonadati</taxon>
        <taxon>Thermodesulfobacteriota</taxon>
        <taxon>Desulfovibrionia</taxon>
        <taxon>Desulfovibrionales</taxon>
        <taxon>Desulfonauticaceae</taxon>
        <taxon>Desulfonauticus</taxon>
    </lineage>
</organism>
<sequence length="308" mass="33654">MWIDVLFIVLGAGLLWYGADYVVDSASAIAAKFRISELVVGLTIVAMGTSLPEFMVTFLSAIKGLSNISVSNVVGSNIFNLGIILGTMALIRPLRIDKKMVLRDGIFLLFVISWVMLSLWDLSMGRIAGIGLLLIFGGYLFWIASKGSRLPIEVDVVYRKCKWWDYPRLGLGVVLLALGANLLVEHASTLARYFGLSEWFIGVTIVAAGTSLPELATSLAAAVRGRNEILVGNLIGSDIFNFAGVLGITALIHPLTISPIGLLNLKISVIAVFGLLILMRTGWRLSRWEGALLVSFNILRWLRDYLAR</sequence>
<keyword evidence="4 5" id="KW-0472">Membrane</keyword>
<dbReference type="STRING" id="206665.SAMN04488516_102296"/>
<dbReference type="Gene3D" id="1.20.1420.30">
    <property type="entry name" value="NCX, central ion-binding region"/>
    <property type="match status" value="1"/>
</dbReference>
<feature type="transmembrane region" description="Helical" evidence="5">
    <location>
        <begin position="126"/>
        <end position="145"/>
    </location>
</feature>
<dbReference type="EMBL" id="FNIN01000002">
    <property type="protein sequence ID" value="SDN49300.1"/>
    <property type="molecule type" value="Genomic_DNA"/>
</dbReference>
<evidence type="ECO:0000256" key="5">
    <source>
        <dbReference type="SAM" id="Phobius"/>
    </source>
</evidence>
<feature type="transmembrane region" description="Helical" evidence="5">
    <location>
        <begin position="6"/>
        <end position="23"/>
    </location>
</feature>
<dbReference type="InterPro" id="IPR044880">
    <property type="entry name" value="NCX_ion-bd_dom_sf"/>
</dbReference>
<feature type="domain" description="Sodium/calcium exchanger membrane region" evidence="6">
    <location>
        <begin position="169"/>
        <end position="296"/>
    </location>
</feature>
<proteinExistence type="predicted"/>
<dbReference type="PANTHER" id="PTHR10846">
    <property type="entry name" value="SODIUM/POTASSIUM/CALCIUM EXCHANGER"/>
    <property type="match status" value="1"/>
</dbReference>